<evidence type="ECO:0000313" key="1">
    <source>
        <dbReference type="EMBL" id="KTB31040.1"/>
    </source>
</evidence>
<sequence length="626" mass="71442">MSQGGIADPIVLCDRCGDQTRPKATHKPPPVGLLSSEYFPSDEELNDLAEDRRIFDETIARVYSLIEALKDYRKDCVICEKCGFRLAATEVADTESSSDDEYVLVPGDIEFEIVDIDGRIHKKERDRLGSVLNELIQARRKMSFCAEAYAGFTAPIRRFSASLLKRIFLFQRDNDVESRTIALYSTENDIQFPEYLIPSPINLSHVCRLWRNIVYSSPELWNTIIINFNDPYTISDITRMYTEQSGDAPLTVYIIATSRQSHLKITGDVLSVLFEQSHRWRCAFISMAQAPDARQRRFPLLEELDINWVRTSRSLKSWDDCESLRMLTLPSYRLSDSLPLSQLTSLSLTRLSELDSPKLLCAMLRMCNNLEHLFMNWLVAVPYPLSPLKPFSLPLHAAEESFALDKLLTIDVNYNTMQPQVVHLFHQFFHQLIAPNVTSIHLSPRVLPVPIHGIEPQDLREPNIIDKMINVRFHNWPHEGFLVFLGNTRGSVRSLELAGIQMDDEYLISVLRLTPNIEELTIFEALSVGQSLWTPRFLDWLSSTAFIPNLTSFHVALESSFHDFVTFQSGIRIVHLLVGLKKLSLSCREALVGHIPDTVWERLRRLVVDGIVVELNGDKILGIGDD</sequence>
<organism evidence="1 2">
    <name type="scientific">Moniliophthora roreri</name>
    <name type="common">Frosty pod rot fungus</name>
    <name type="synonym">Monilia roreri</name>
    <dbReference type="NCBI Taxonomy" id="221103"/>
    <lineage>
        <taxon>Eukaryota</taxon>
        <taxon>Fungi</taxon>
        <taxon>Dikarya</taxon>
        <taxon>Basidiomycota</taxon>
        <taxon>Agaricomycotina</taxon>
        <taxon>Agaricomycetes</taxon>
        <taxon>Agaricomycetidae</taxon>
        <taxon>Agaricales</taxon>
        <taxon>Marasmiineae</taxon>
        <taxon>Marasmiaceae</taxon>
        <taxon>Moniliophthora</taxon>
    </lineage>
</organism>
<dbReference type="EMBL" id="LATX01002353">
    <property type="protein sequence ID" value="KTB31040.1"/>
    <property type="molecule type" value="Genomic_DNA"/>
</dbReference>
<dbReference type="InterPro" id="IPR032675">
    <property type="entry name" value="LRR_dom_sf"/>
</dbReference>
<dbReference type="AlphaFoldDB" id="A0A0W0F3Y7"/>
<name>A0A0W0F3Y7_MONRR</name>
<gene>
    <name evidence="1" type="ORF">WG66_16403</name>
</gene>
<dbReference type="SUPFAM" id="SSF52047">
    <property type="entry name" value="RNI-like"/>
    <property type="match status" value="1"/>
</dbReference>
<accession>A0A0W0F3Y7</accession>
<dbReference type="Gene3D" id="3.80.10.10">
    <property type="entry name" value="Ribonuclease Inhibitor"/>
    <property type="match status" value="1"/>
</dbReference>
<evidence type="ECO:0000313" key="2">
    <source>
        <dbReference type="Proteomes" id="UP000054988"/>
    </source>
</evidence>
<reference evidence="1 2" key="1">
    <citation type="submission" date="2015-12" db="EMBL/GenBank/DDBJ databases">
        <title>Draft genome sequence of Moniliophthora roreri, the causal agent of frosty pod rot of cacao.</title>
        <authorList>
            <person name="Aime M.C."/>
            <person name="Diaz-Valderrama J.R."/>
            <person name="Kijpornyongpan T."/>
            <person name="Phillips-Mora W."/>
        </authorList>
    </citation>
    <scope>NUCLEOTIDE SEQUENCE [LARGE SCALE GENOMIC DNA]</scope>
    <source>
        <strain evidence="1 2">MCA 2952</strain>
    </source>
</reference>
<dbReference type="Proteomes" id="UP000054988">
    <property type="component" value="Unassembled WGS sequence"/>
</dbReference>
<comment type="caution">
    <text evidence="1">The sequence shown here is derived from an EMBL/GenBank/DDBJ whole genome shotgun (WGS) entry which is preliminary data.</text>
</comment>
<dbReference type="PANTHER" id="PTHR38926:SF5">
    <property type="entry name" value="F-BOX AND LEUCINE-RICH REPEAT PROTEIN 6"/>
    <property type="match status" value="1"/>
</dbReference>
<proteinExistence type="predicted"/>
<protein>
    <submittedName>
        <fullName evidence="1">Uncharacterized protein</fullName>
    </submittedName>
</protein>
<dbReference type="PANTHER" id="PTHR38926">
    <property type="entry name" value="F-BOX DOMAIN CONTAINING PROTEIN, EXPRESSED"/>
    <property type="match status" value="1"/>
</dbReference>